<accession>A0A6I3IGW6</accession>
<sequence length="414" mass="42870">MGSEHVQQVAPPSDAQVADELRADISASVDALEPELVEVRRDLHAHPELGFAEQRTTTRVSHRLKAAGLRVTPVHPTGLVVDLGPAQARRRIAVRADIDALPLSETSGLPYASVTGGACHACGHDVHTTCLLGLGLVLAPHQEWLREQGYAVRLLFQPAEEVMPGGAQALVAAGHLDDVDQVFALHCDPGTDVGQVGLRTGAITAATDVLTVRLTGAGGHTSRPHITQDLTYALASVVTGLPAALSRRVDPRAGLALVWGSIHAGEAGNVIPSTGTASGTLRMLDADVWDSIGPLVDDLVGHLAAPYGVGVEIDHRQGVPPVVNDADAVAHLVSGVTTMVGADAVAPTPQSLGGEDFSWMLRNVPGALARLGTRTPGGPTYDLHRPDLVVDERAIAVGVRVLAGTVLSALAASA</sequence>
<dbReference type="GO" id="GO:0046872">
    <property type="term" value="F:metal ion binding"/>
    <property type="evidence" value="ECO:0007669"/>
    <property type="project" value="UniProtKB-KW"/>
</dbReference>
<dbReference type="InterPro" id="IPR002933">
    <property type="entry name" value="Peptidase_M20"/>
</dbReference>
<dbReference type="EMBL" id="WLVL01000028">
    <property type="protein sequence ID" value="MTB71873.1"/>
    <property type="molecule type" value="Genomic_DNA"/>
</dbReference>
<feature type="binding site" evidence="1">
    <location>
        <position position="122"/>
    </location>
    <ligand>
        <name>Mn(2+)</name>
        <dbReference type="ChEBI" id="CHEBI:29035"/>
        <label>2</label>
    </ligand>
</feature>
<keyword evidence="1" id="KW-0464">Manganese</keyword>
<protein>
    <submittedName>
        <fullName evidence="3">Amidohydrolase</fullName>
    </submittedName>
</protein>
<dbReference type="Proteomes" id="UP000431092">
    <property type="component" value="Unassembled WGS sequence"/>
</dbReference>
<dbReference type="InterPro" id="IPR011650">
    <property type="entry name" value="Peptidase_M20_dimer"/>
</dbReference>
<dbReference type="AlphaFoldDB" id="A0A6I3IGW6"/>
<dbReference type="SUPFAM" id="SSF53187">
    <property type="entry name" value="Zn-dependent exopeptidases"/>
    <property type="match status" value="1"/>
</dbReference>
<dbReference type="SUPFAM" id="SSF55031">
    <property type="entry name" value="Bacterial exopeptidase dimerisation domain"/>
    <property type="match status" value="1"/>
</dbReference>
<feature type="domain" description="Peptidase M20 dimerisation" evidence="2">
    <location>
        <begin position="211"/>
        <end position="305"/>
    </location>
</feature>
<name>A0A6I3IGW6_9MICO</name>
<dbReference type="Pfam" id="PF01546">
    <property type="entry name" value="Peptidase_M20"/>
    <property type="match status" value="1"/>
</dbReference>
<feature type="binding site" evidence="1">
    <location>
        <position position="384"/>
    </location>
    <ligand>
        <name>Mn(2+)</name>
        <dbReference type="ChEBI" id="CHEBI:29035"/>
        <label>2</label>
    </ligand>
</feature>
<dbReference type="GO" id="GO:0016787">
    <property type="term" value="F:hydrolase activity"/>
    <property type="evidence" value="ECO:0007669"/>
    <property type="project" value="UniProtKB-KW"/>
</dbReference>
<dbReference type="Gene3D" id="3.40.630.10">
    <property type="entry name" value="Zn peptidases"/>
    <property type="match status" value="1"/>
</dbReference>
<dbReference type="PANTHER" id="PTHR11014">
    <property type="entry name" value="PEPTIDASE M20 FAMILY MEMBER"/>
    <property type="match status" value="1"/>
</dbReference>
<keyword evidence="3" id="KW-0378">Hydrolase</keyword>
<dbReference type="NCBIfam" id="TIGR01891">
    <property type="entry name" value="amidohydrolases"/>
    <property type="match status" value="1"/>
</dbReference>
<gene>
    <name evidence="3" type="ORF">GGG17_07805</name>
</gene>
<feature type="binding site" evidence="1">
    <location>
        <position position="124"/>
    </location>
    <ligand>
        <name>Mn(2+)</name>
        <dbReference type="ChEBI" id="CHEBI:29035"/>
        <label>2</label>
    </ligand>
</feature>
<evidence type="ECO:0000256" key="1">
    <source>
        <dbReference type="PIRSR" id="PIRSR005962-1"/>
    </source>
</evidence>
<comment type="cofactor">
    <cofactor evidence="1">
        <name>Mn(2+)</name>
        <dbReference type="ChEBI" id="CHEBI:29035"/>
    </cofactor>
    <text evidence="1">The Mn(2+) ion enhances activity.</text>
</comment>
<keyword evidence="1" id="KW-0479">Metal-binding</keyword>
<dbReference type="Pfam" id="PF07687">
    <property type="entry name" value="M20_dimer"/>
    <property type="match status" value="1"/>
</dbReference>
<reference evidence="3 4" key="1">
    <citation type="submission" date="2019-11" db="EMBL/GenBank/DDBJ databases">
        <title>Whole genome sequencing identifies a novel species of the genus Arsenicicoccus isolated from human blood.</title>
        <authorList>
            <person name="Jeong J.H."/>
            <person name="Kweon O.J."/>
            <person name="Kim H.R."/>
            <person name="Kim T.-H."/>
            <person name="Ha S.-M."/>
            <person name="Lee M.-K."/>
        </authorList>
    </citation>
    <scope>NUCLEOTIDE SEQUENCE [LARGE SCALE GENOMIC DNA]</scope>
    <source>
        <strain evidence="3 4">MKL-02</strain>
    </source>
</reference>
<evidence type="ECO:0000259" key="2">
    <source>
        <dbReference type="Pfam" id="PF07687"/>
    </source>
</evidence>
<keyword evidence="4" id="KW-1185">Reference proteome</keyword>
<proteinExistence type="predicted"/>
<dbReference type="PANTHER" id="PTHR11014:SF63">
    <property type="entry name" value="METALLOPEPTIDASE, PUTATIVE (AFU_ORTHOLOGUE AFUA_6G09600)-RELATED"/>
    <property type="match status" value="1"/>
</dbReference>
<organism evidence="3 4">
    <name type="scientific">Arsenicicoccus cauae</name>
    <dbReference type="NCBI Taxonomy" id="2663847"/>
    <lineage>
        <taxon>Bacteria</taxon>
        <taxon>Bacillati</taxon>
        <taxon>Actinomycetota</taxon>
        <taxon>Actinomycetes</taxon>
        <taxon>Micrococcales</taxon>
        <taxon>Intrasporangiaceae</taxon>
        <taxon>Arsenicicoccus</taxon>
    </lineage>
</organism>
<dbReference type="RefSeq" id="WP_154593177.1">
    <property type="nucleotide sequence ID" value="NZ_WLVL01000028.1"/>
</dbReference>
<dbReference type="InterPro" id="IPR017439">
    <property type="entry name" value="Amidohydrolase"/>
</dbReference>
<dbReference type="InterPro" id="IPR036264">
    <property type="entry name" value="Bact_exopeptidase_dim_dom"/>
</dbReference>
<feature type="binding site" evidence="1">
    <location>
        <position position="161"/>
    </location>
    <ligand>
        <name>Mn(2+)</name>
        <dbReference type="ChEBI" id="CHEBI:29035"/>
        <label>2</label>
    </ligand>
</feature>
<dbReference type="Gene3D" id="3.30.70.360">
    <property type="match status" value="1"/>
</dbReference>
<comment type="caution">
    <text evidence="3">The sequence shown here is derived from an EMBL/GenBank/DDBJ whole genome shotgun (WGS) entry which is preliminary data.</text>
</comment>
<dbReference type="PIRSF" id="PIRSF005962">
    <property type="entry name" value="Pept_M20D_amidohydro"/>
    <property type="match status" value="1"/>
</dbReference>
<evidence type="ECO:0000313" key="4">
    <source>
        <dbReference type="Proteomes" id="UP000431092"/>
    </source>
</evidence>
<evidence type="ECO:0000313" key="3">
    <source>
        <dbReference type="EMBL" id="MTB71873.1"/>
    </source>
</evidence>
<feature type="binding site" evidence="1">
    <location>
        <position position="186"/>
    </location>
    <ligand>
        <name>Mn(2+)</name>
        <dbReference type="ChEBI" id="CHEBI:29035"/>
        <label>2</label>
    </ligand>
</feature>